<organism evidence="2 3">
    <name type="scientific">Bacillus cereus (strain Q1)</name>
    <dbReference type="NCBI Taxonomy" id="361100"/>
    <lineage>
        <taxon>Bacteria</taxon>
        <taxon>Bacillati</taxon>
        <taxon>Bacillota</taxon>
        <taxon>Bacilli</taxon>
        <taxon>Bacillales</taxon>
        <taxon>Bacillaceae</taxon>
        <taxon>Bacillus</taxon>
        <taxon>Bacillus cereus group</taxon>
    </lineage>
</organism>
<keyword evidence="1" id="KW-0812">Transmembrane</keyword>
<keyword evidence="1" id="KW-1133">Transmembrane helix</keyword>
<dbReference type="Proteomes" id="UP000000441">
    <property type="component" value="Plasmid pBc239"/>
</dbReference>
<evidence type="ECO:0000313" key="2">
    <source>
        <dbReference type="EMBL" id="ACM15893.1"/>
    </source>
</evidence>
<reference evidence="2 3" key="1">
    <citation type="journal article" date="2009" name="J. Bacteriol.">
        <title>Complete genome sequence of the extremophilic Bacillus cereus strain Q1 with industrial applications.</title>
        <authorList>
            <person name="Xiong Z."/>
            <person name="Jiang Y."/>
            <person name="Qi D."/>
            <person name="Lu H."/>
            <person name="Yang F."/>
            <person name="Yang J."/>
            <person name="Chen L."/>
            <person name="Sun L."/>
            <person name="Xu X."/>
            <person name="Xue Y."/>
            <person name="Zhu Y."/>
            <person name="Jin Q."/>
        </authorList>
    </citation>
    <scope>NUCLEOTIDE SEQUENCE [LARGE SCALE GENOMIC DNA]</scope>
    <source>
        <strain evidence="2 3">Q1</strain>
        <plasmid evidence="2 3">pBc239</plasmid>
    </source>
</reference>
<dbReference type="AlphaFoldDB" id="B9J698"/>
<geneLocation type="plasmid" evidence="2 3">
    <name>pBc239</name>
</geneLocation>
<accession>B9J698</accession>
<proteinExistence type="predicted"/>
<protein>
    <submittedName>
        <fullName evidence="2">Uncharacterized protein</fullName>
    </submittedName>
</protein>
<sequence>MYGSEVVIESLIGKAIFLGFFIPQNIVLGYIR</sequence>
<feature type="transmembrane region" description="Helical" evidence="1">
    <location>
        <begin position="12"/>
        <end position="31"/>
    </location>
</feature>
<keyword evidence="1" id="KW-0472">Membrane</keyword>
<evidence type="ECO:0000256" key="1">
    <source>
        <dbReference type="SAM" id="Phobius"/>
    </source>
</evidence>
<evidence type="ECO:0000313" key="3">
    <source>
        <dbReference type="Proteomes" id="UP000000441"/>
    </source>
</evidence>
<dbReference type="EMBL" id="CP000228">
    <property type="protein sequence ID" value="ACM15893.1"/>
    <property type="molecule type" value="Genomic_DNA"/>
</dbReference>
<keyword evidence="2" id="KW-0614">Plasmid</keyword>
<name>B9J698_BACCQ</name>
<gene>
    <name evidence="2" type="ordered locus">BCQ_PI159</name>
</gene>
<dbReference type="KEGG" id="bcq:BCQ_PI159"/>
<dbReference type="HOGENOM" id="CLU_3387992_0_0_9"/>